<protein>
    <recommendedName>
        <fullName evidence="3">Zn(2)-C6 fungal-type domain-containing protein</fullName>
    </recommendedName>
</protein>
<dbReference type="Proteomes" id="UP001161017">
    <property type="component" value="Unassembled WGS sequence"/>
</dbReference>
<keyword evidence="1" id="KW-0539">Nucleus</keyword>
<dbReference type="EMBL" id="JAPUFD010000003">
    <property type="protein sequence ID" value="MDI1486377.1"/>
    <property type="molecule type" value="Genomic_DNA"/>
</dbReference>
<keyword evidence="5" id="KW-1185">Reference proteome</keyword>
<feature type="region of interest" description="Disordered" evidence="2">
    <location>
        <begin position="570"/>
        <end position="596"/>
    </location>
</feature>
<comment type="caution">
    <text evidence="4">The sequence shown here is derived from an EMBL/GenBank/DDBJ whole genome shotgun (WGS) entry which is preliminary data.</text>
</comment>
<evidence type="ECO:0000256" key="1">
    <source>
        <dbReference type="ARBA" id="ARBA00023242"/>
    </source>
</evidence>
<sequence length="628" mass="71096">MAANDQILSTVPADVAAAAVAAAKPKRVRTGCLTCRERHLKCDEGLPDCQNCKKSSRECKRGVRLNFIDTRVEGPPTAPPTEEWNLIFQDESRDIASEYRGGLGRYSNLDDGMEHVTLKEEQQPYDFTGTMTDAIMDAPVLAHQQLPSQAFVTTGMDPYQTSLQAMTLQSHDQHQRHGSTTSDSTFSSHTLGAMSSFSNGDHSLTSAGETRDLLTDPQELLFMQVFVEEVGIWMDTCGSRHLTLVNPAYDDKVSTSYYQTSSNLLLRTLQNPYRDNTICATTAVILNVYEIMTERALQRMNHIAGARALIKEVKWNANSNGIGLACFWLNVGMELLSCLHFNWQVAWNPDEWGVDMNFDHDAEPGREEVWTHRIVWIVAKINNFRASMTPRPGDGPRDQVFFQNKFEEWQRWRSWIESWNMRIPKTMRPLGQLPSYRTTSKSLFPEVWLIKRCSIIARLFYHTGICLLAQTNPLAASNPQLMHQMLDWEMNNARELCGIVAHVKDRGVASVALRSLATSCECLTDRAEQDEVLGIFDKIRKETGWRIDFIFDGLRRKWGHNNDQLIQQANHGFSSSGSSLPPPPKLPPGGIVNPQFAKADFNQPEHPYQNYYVPPIQQTIGHSYGHFQ</sequence>
<dbReference type="PROSITE" id="PS50048">
    <property type="entry name" value="ZN2_CY6_FUNGAL_2"/>
    <property type="match status" value="1"/>
</dbReference>
<dbReference type="InterPro" id="IPR036864">
    <property type="entry name" value="Zn2-C6_fun-type_DNA-bd_sf"/>
</dbReference>
<evidence type="ECO:0000259" key="3">
    <source>
        <dbReference type="PROSITE" id="PS50048"/>
    </source>
</evidence>
<dbReference type="PANTHER" id="PTHR37534:SF40">
    <property type="entry name" value="ZN(2)-C6 FUNGAL-TYPE DOMAIN-CONTAINING PROTEIN"/>
    <property type="match status" value="1"/>
</dbReference>
<dbReference type="SMART" id="SM00066">
    <property type="entry name" value="GAL4"/>
    <property type="match status" value="1"/>
</dbReference>
<dbReference type="GO" id="GO:0000976">
    <property type="term" value="F:transcription cis-regulatory region binding"/>
    <property type="evidence" value="ECO:0007669"/>
    <property type="project" value="TreeGrafter"/>
</dbReference>
<accession>A0AA43TW27</accession>
<dbReference type="CDD" id="cd00067">
    <property type="entry name" value="GAL4"/>
    <property type="match status" value="1"/>
</dbReference>
<dbReference type="GO" id="GO:0045944">
    <property type="term" value="P:positive regulation of transcription by RNA polymerase II"/>
    <property type="evidence" value="ECO:0007669"/>
    <property type="project" value="TreeGrafter"/>
</dbReference>
<reference evidence="4" key="1">
    <citation type="journal article" date="2023" name="Genome Biol. Evol.">
        <title>First Whole Genome Sequence and Flow Cytometry Genome Size Data for the Lichen-Forming Fungus Ramalina farinacea (Ascomycota).</title>
        <authorList>
            <person name="Llewellyn T."/>
            <person name="Mian S."/>
            <person name="Hill R."/>
            <person name="Leitch I.J."/>
            <person name="Gaya E."/>
        </authorList>
    </citation>
    <scope>NUCLEOTIDE SEQUENCE</scope>
    <source>
        <strain evidence="4">LIQ254RAFAR</strain>
    </source>
</reference>
<feature type="domain" description="Zn(2)-C6 fungal-type" evidence="3">
    <location>
        <begin position="31"/>
        <end position="61"/>
    </location>
</feature>
<evidence type="ECO:0000313" key="5">
    <source>
        <dbReference type="Proteomes" id="UP001161017"/>
    </source>
</evidence>
<evidence type="ECO:0000313" key="4">
    <source>
        <dbReference type="EMBL" id="MDI1486377.1"/>
    </source>
</evidence>
<dbReference type="GO" id="GO:0005634">
    <property type="term" value="C:nucleus"/>
    <property type="evidence" value="ECO:0007669"/>
    <property type="project" value="TreeGrafter"/>
</dbReference>
<gene>
    <name evidence="4" type="ORF">OHK93_005605</name>
</gene>
<dbReference type="InterPro" id="IPR001138">
    <property type="entry name" value="Zn2Cys6_DnaBD"/>
</dbReference>
<evidence type="ECO:0000256" key="2">
    <source>
        <dbReference type="SAM" id="MobiDB-lite"/>
    </source>
</evidence>
<name>A0AA43TW27_9LECA</name>
<organism evidence="4 5">
    <name type="scientific">Ramalina farinacea</name>
    <dbReference type="NCBI Taxonomy" id="258253"/>
    <lineage>
        <taxon>Eukaryota</taxon>
        <taxon>Fungi</taxon>
        <taxon>Dikarya</taxon>
        <taxon>Ascomycota</taxon>
        <taxon>Pezizomycotina</taxon>
        <taxon>Lecanoromycetes</taxon>
        <taxon>OSLEUM clade</taxon>
        <taxon>Lecanoromycetidae</taxon>
        <taxon>Lecanorales</taxon>
        <taxon>Lecanorineae</taxon>
        <taxon>Ramalinaceae</taxon>
        <taxon>Ramalina</taxon>
    </lineage>
</organism>
<dbReference type="SUPFAM" id="SSF57701">
    <property type="entry name" value="Zn2/Cys6 DNA-binding domain"/>
    <property type="match status" value="1"/>
</dbReference>
<dbReference type="GO" id="GO:0000981">
    <property type="term" value="F:DNA-binding transcription factor activity, RNA polymerase II-specific"/>
    <property type="evidence" value="ECO:0007669"/>
    <property type="project" value="InterPro"/>
</dbReference>
<proteinExistence type="predicted"/>
<dbReference type="Gene3D" id="4.10.240.10">
    <property type="entry name" value="Zn(2)-C6 fungal-type DNA-binding domain"/>
    <property type="match status" value="1"/>
</dbReference>
<dbReference type="AlphaFoldDB" id="A0AA43TW27"/>
<dbReference type="PROSITE" id="PS00463">
    <property type="entry name" value="ZN2_CY6_FUNGAL_1"/>
    <property type="match status" value="1"/>
</dbReference>
<dbReference type="GO" id="GO:0008270">
    <property type="term" value="F:zinc ion binding"/>
    <property type="evidence" value="ECO:0007669"/>
    <property type="project" value="InterPro"/>
</dbReference>
<dbReference type="Pfam" id="PF00172">
    <property type="entry name" value="Zn_clus"/>
    <property type="match status" value="1"/>
</dbReference>
<dbReference type="PANTHER" id="PTHR37534">
    <property type="entry name" value="TRANSCRIPTIONAL ACTIVATOR PROTEIN UGA3"/>
    <property type="match status" value="1"/>
</dbReference>
<feature type="region of interest" description="Disordered" evidence="2">
    <location>
        <begin position="167"/>
        <end position="187"/>
    </location>
</feature>